<feature type="compositionally biased region" description="Polar residues" evidence="1">
    <location>
        <begin position="27"/>
        <end position="38"/>
    </location>
</feature>
<accession>A0ABP1YXV5</accession>
<sequence>MVPYTFLESLFMSNLRNARRRKGVKITKSNPKSQNNPSRLIRPAIYAGHR</sequence>
<feature type="region of interest" description="Disordered" evidence="1">
    <location>
        <begin position="21"/>
        <end position="50"/>
    </location>
</feature>
<name>A0ABP1YXV5_THIA3</name>
<evidence type="ECO:0000313" key="3">
    <source>
        <dbReference type="Proteomes" id="UP000078599"/>
    </source>
</evidence>
<protein>
    <recommendedName>
        <fullName evidence="4">Transposase</fullName>
    </recommendedName>
</protein>
<gene>
    <name evidence="2" type="ORF">THICB1_100336</name>
</gene>
<comment type="caution">
    <text evidence="2">The sequence shown here is derived from an EMBL/GenBank/DDBJ whole genome shotgun (WGS) entry which is preliminary data.</text>
</comment>
<organism evidence="2 3">
    <name type="scientific">Thiomonas arsenitoxydans (strain DSM 22701 / CIP 110005 / 3As)</name>
    <dbReference type="NCBI Taxonomy" id="426114"/>
    <lineage>
        <taxon>Bacteria</taxon>
        <taxon>Pseudomonadati</taxon>
        <taxon>Pseudomonadota</taxon>
        <taxon>Betaproteobacteria</taxon>
        <taxon>Burkholderiales</taxon>
        <taxon>Thiomonas</taxon>
    </lineage>
</organism>
<reference evidence="2 3" key="1">
    <citation type="submission" date="2015-03" db="EMBL/GenBank/DDBJ databases">
        <authorList>
            <person name="Regsiter A."/>
            <person name="william w."/>
        </authorList>
    </citation>
    <scope>NUCLEOTIDE SEQUENCE [LARGE SCALE GENOMIC DNA]</scope>
    <source>
        <strain evidence="2 3">CB1</strain>
    </source>
</reference>
<dbReference type="EMBL" id="CTRI01000002">
    <property type="protein sequence ID" value="CQR26877.1"/>
    <property type="molecule type" value="Genomic_DNA"/>
</dbReference>
<dbReference type="Proteomes" id="UP000078599">
    <property type="component" value="Unassembled WGS sequence"/>
</dbReference>
<proteinExistence type="predicted"/>
<evidence type="ECO:0000313" key="2">
    <source>
        <dbReference type="EMBL" id="CQR26877.1"/>
    </source>
</evidence>
<evidence type="ECO:0008006" key="4">
    <source>
        <dbReference type="Google" id="ProtNLM"/>
    </source>
</evidence>
<keyword evidence="3" id="KW-1185">Reference proteome</keyword>
<evidence type="ECO:0000256" key="1">
    <source>
        <dbReference type="SAM" id="MobiDB-lite"/>
    </source>
</evidence>